<gene>
    <name evidence="2" type="ORF">H8700_05420</name>
</gene>
<evidence type="ECO:0000313" key="3">
    <source>
        <dbReference type="Proteomes" id="UP000637513"/>
    </source>
</evidence>
<accession>A0ABR7MTT9</accession>
<organism evidence="2 3">
    <name type="scientific">Jutongia hominis</name>
    <dbReference type="NCBI Taxonomy" id="2763664"/>
    <lineage>
        <taxon>Bacteria</taxon>
        <taxon>Bacillati</taxon>
        <taxon>Bacillota</taxon>
        <taxon>Clostridia</taxon>
        <taxon>Lachnospirales</taxon>
        <taxon>Lachnospiraceae</taxon>
        <taxon>Jutongia</taxon>
    </lineage>
</organism>
<proteinExistence type="predicted"/>
<evidence type="ECO:0000313" key="2">
    <source>
        <dbReference type="EMBL" id="MBC8557143.1"/>
    </source>
</evidence>
<sequence>MELPYSEELNIGHLSKLFGKTTNCYKFFWFQAILRKLDGIHNRFTFEELINEMIVDAWYMVTEYHLRLGPIGSKDNLEEIAKYIHENYHIRSTEKRDKLMEFLQTTEDKNIKKYKLDLIRYVPYKLQVPFYDEIHIDHSTWCGSKEKLTNKINSQKRLIYYFALYSGLNTIIEIDALWAAYLLKHKEIIKGWTQLSLIHYLQNKNPSVPGIADKLEHRNTRGDTERVRKYWQLIIQKDPSLTDIYGKIDLKDVSISVDHFIPWQYVAHDELWNLHPTTQSINSSKNNSLPAWELYFEKLGGLEYRAYELKKEHPEVKETFQKIAPYHLNNQEIRNQLYEDGLDRNSFISRLEHVIRPIYEAAQLSGFKEWVYREK</sequence>
<protein>
    <recommendedName>
        <fullName evidence="1">HNH nuclease domain-containing protein</fullName>
    </recommendedName>
</protein>
<comment type="caution">
    <text evidence="2">The sequence shown here is derived from an EMBL/GenBank/DDBJ whole genome shotgun (WGS) entry which is preliminary data.</text>
</comment>
<name>A0ABR7MTT9_9FIRM</name>
<evidence type="ECO:0000259" key="1">
    <source>
        <dbReference type="Pfam" id="PF13395"/>
    </source>
</evidence>
<dbReference type="Pfam" id="PF13395">
    <property type="entry name" value="HNH_4"/>
    <property type="match status" value="1"/>
</dbReference>
<reference evidence="2 3" key="1">
    <citation type="submission" date="2020-08" db="EMBL/GenBank/DDBJ databases">
        <title>Genome public.</title>
        <authorList>
            <person name="Liu C."/>
            <person name="Sun Q."/>
        </authorList>
    </citation>
    <scope>NUCLEOTIDE SEQUENCE [LARGE SCALE GENOMIC DNA]</scope>
    <source>
        <strain evidence="2 3">BX3</strain>
    </source>
</reference>
<feature type="domain" description="HNH nuclease" evidence="1">
    <location>
        <begin position="249"/>
        <end position="290"/>
    </location>
</feature>
<dbReference type="RefSeq" id="WP_249304096.1">
    <property type="nucleotide sequence ID" value="NZ_JACRSW010000018.1"/>
</dbReference>
<dbReference type="Proteomes" id="UP000637513">
    <property type="component" value="Unassembled WGS sequence"/>
</dbReference>
<keyword evidence="3" id="KW-1185">Reference proteome</keyword>
<dbReference type="EMBL" id="JACRSW010000018">
    <property type="protein sequence ID" value="MBC8557143.1"/>
    <property type="molecule type" value="Genomic_DNA"/>
</dbReference>
<dbReference type="InterPro" id="IPR003615">
    <property type="entry name" value="HNH_nuc"/>
</dbReference>